<proteinExistence type="predicted"/>
<dbReference type="InterPro" id="IPR020612">
    <property type="entry name" value="Methylthiotransferase_CS"/>
</dbReference>
<dbReference type="PROSITE" id="PS51918">
    <property type="entry name" value="RADICAL_SAM"/>
    <property type="match status" value="1"/>
</dbReference>
<dbReference type="InterPro" id="IPR005839">
    <property type="entry name" value="Methylthiotransferase"/>
</dbReference>
<keyword evidence="5" id="KW-0479">Metal-binding</keyword>
<protein>
    <submittedName>
        <fullName evidence="10">tRNA (N(6)-L-threonylcarbamoyladenosine(37)-C(2))-methylthiotransferase MtaB</fullName>
    </submittedName>
</protein>
<evidence type="ECO:0000256" key="2">
    <source>
        <dbReference type="ARBA" id="ARBA00022485"/>
    </source>
</evidence>
<evidence type="ECO:0000256" key="7">
    <source>
        <dbReference type="ARBA" id="ARBA00023014"/>
    </source>
</evidence>
<dbReference type="InterPro" id="IPR023404">
    <property type="entry name" value="rSAM_horseshoe"/>
</dbReference>
<dbReference type="PANTHER" id="PTHR11918:SF45">
    <property type="entry name" value="THREONYLCARBAMOYLADENOSINE TRNA METHYLTHIOTRANSFERASE"/>
    <property type="match status" value="1"/>
</dbReference>
<accession>A0A9X1D9D3</accession>
<evidence type="ECO:0000256" key="5">
    <source>
        <dbReference type="ARBA" id="ARBA00022723"/>
    </source>
</evidence>
<evidence type="ECO:0000256" key="4">
    <source>
        <dbReference type="ARBA" id="ARBA00022691"/>
    </source>
</evidence>
<comment type="caution">
    <text evidence="10">The sequence shown here is derived from an EMBL/GenBank/DDBJ whole genome shotgun (WGS) entry which is preliminary data.</text>
</comment>
<name>A0A9X1D9D3_9SPHN</name>
<dbReference type="AlphaFoldDB" id="A0A9X1D9D3"/>
<evidence type="ECO:0000313" key="10">
    <source>
        <dbReference type="EMBL" id="MBT2185451.1"/>
    </source>
</evidence>
<dbReference type="InterPro" id="IPR013848">
    <property type="entry name" value="Methylthiotransferase_N"/>
</dbReference>
<dbReference type="RefSeq" id="WP_214621205.1">
    <property type="nucleotide sequence ID" value="NZ_JAHGAW010000001.1"/>
</dbReference>
<dbReference type="Proteomes" id="UP001138757">
    <property type="component" value="Unassembled WGS sequence"/>
</dbReference>
<dbReference type="SMART" id="SM00729">
    <property type="entry name" value="Elp3"/>
    <property type="match status" value="1"/>
</dbReference>
<dbReference type="InterPro" id="IPR007197">
    <property type="entry name" value="rSAM"/>
</dbReference>
<dbReference type="PROSITE" id="PS01278">
    <property type="entry name" value="MTTASE_RADICAL"/>
    <property type="match status" value="1"/>
</dbReference>
<dbReference type="Gene3D" id="3.40.50.12160">
    <property type="entry name" value="Methylthiotransferase, N-terminal domain"/>
    <property type="match status" value="1"/>
</dbReference>
<dbReference type="SFLD" id="SFLDS00029">
    <property type="entry name" value="Radical_SAM"/>
    <property type="match status" value="1"/>
</dbReference>
<dbReference type="PANTHER" id="PTHR11918">
    <property type="entry name" value="RADICAL SAM PROTEINS"/>
    <property type="match status" value="1"/>
</dbReference>
<dbReference type="InterPro" id="IPR038135">
    <property type="entry name" value="Methylthiotransferase_N_sf"/>
</dbReference>
<dbReference type="NCBIfam" id="TIGR00089">
    <property type="entry name" value="MiaB/RimO family radical SAM methylthiotransferase"/>
    <property type="match status" value="1"/>
</dbReference>
<evidence type="ECO:0000259" key="9">
    <source>
        <dbReference type="PROSITE" id="PS51918"/>
    </source>
</evidence>
<dbReference type="InterPro" id="IPR058240">
    <property type="entry name" value="rSAM_sf"/>
</dbReference>
<evidence type="ECO:0000256" key="1">
    <source>
        <dbReference type="ARBA" id="ARBA00001966"/>
    </source>
</evidence>
<dbReference type="NCBIfam" id="TIGR01579">
    <property type="entry name" value="MiaB-like-C"/>
    <property type="match status" value="1"/>
</dbReference>
<dbReference type="PROSITE" id="PS51449">
    <property type="entry name" value="MTTASE_N"/>
    <property type="match status" value="1"/>
</dbReference>
<dbReference type="EMBL" id="JAHGAW010000001">
    <property type="protein sequence ID" value="MBT2185451.1"/>
    <property type="molecule type" value="Genomic_DNA"/>
</dbReference>
<reference evidence="10" key="1">
    <citation type="submission" date="2021-05" db="EMBL/GenBank/DDBJ databases">
        <title>Genome of Sphingobium sp. strain.</title>
        <authorList>
            <person name="Fan R."/>
        </authorList>
    </citation>
    <scope>NUCLEOTIDE SEQUENCE</scope>
    <source>
        <strain evidence="10">H33</strain>
    </source>
</reference>
<dbReference type="InterPro" id="IPR006638">
    <property type="entry name" value="Elp3/MiaA/NifB-like_rSAM"/>
</dbReference>
<keyword evidence="2" id="KW-0004">4Fe-4S</keyword>
<sequence>MIGPDIITLGCRLNIAESEAIRQQLGVHDDVVIVNSCAVTGEAVRQTRQAIRRAHRDRPGARIVVTGCAAQTDPAMFAAMPEVAQVIGNGEKPAFSAQLSGERVRVADIMTVEHQAPQMLAAFAERVRAFIVVQNGCDHRCTFCIIPYGRGPSRSVPAGAIVDQIKRLIDEGVQEIVLTGVDVTSYGPDLPGSPSLGALVERILTQVPALPRLRLSSLDGIEIDDRLFELMTGEPRLMPHVHLSLQAGDDMILKRMKRRHSRAQAIALAERLHARRPEIAIGADIIAGFPTEDDAMFENSLAMVRDCQIVHGHIFPYSPREGTPAARMPQLDKPLIRERAARLREVCDGERQRWLTGLIGTQQRVLVETSGLAGHDESFAPIRFSVPQPVGRIITATITGLEDRALIAHGPTHG</sequence>
<feature type="domain" description="Radical SAM core" evidence="9">
    <location>
        <begin position="123"/>
        <end position="356"/>
    </location>
</feature>
<feature type="domain" description="MTTase N-terminal" evidence="8">
    <location>
        <begin position="2"/>
        <end position="105"/>
    </location>
</feature>
<dbReference type="SUPFAM" id="SSF102114">
    <property type="entry name" value="Radical SAM enzymes"/>
    <property type="match status" value="1"/>
</dbReference>
<evidence type="ECO:0000256" key="3">
    <source>
        <dbReference type="ARBA" id="ARBA00022679"/>
    </source>
</evidence>
<keyword evidence="4" id="KW-0949">S-adenosyl-L-methionine</keyword>
<dbReference type="CDD" id="cd01335">
    <property type="entry name" value="Radical_SAM"/>
    <property type="match status" value="1"/>
</dbReference>
<keyword evidence="6" id="KW-0408">Iron</keyword>
<dbReference type="Gene3D" id="3.80.30.20">
    <property type="entry name" value="tm_1862 like domain"/>
    <property type="match status" value="1"/>
</dbReference>
<organism evidence="10 11">
    <name type="scientific">Sphingobium nicotianae</name>
    <dbReference type="NCBI Taxonomy" id="2782607"/>
    <lineage>
        <taxon>Bacteria</taxon>
        <taxon>Pseudomonadati</taxon>
        <taxon>Pseudomonadota</taxon>
        <taxon>Alphaproteobacteria</taxon>
        <taxon>Sphingomonadales</taxon>
        <taxon>Sphingomonadaceae</taxon>
        <taxon>Sphingobium</taxon>
    </lineage>
</organism>
<keyword evidence="3" id="KW-0808">Transferase</keyword>
<evidence type="ECO:0000259" key="8">
    <source>
        <dbReference type="PROSITE" id="PS51449"/>
    </source>
</evidence>
<comment type="cofactor">
    <cofactor evidence="1">
        <name>[4Fe-4S] cluster</name>
        <dbReference type="ChEBI" id="CHEBI:49883"/>
    </cofactor>
</comment>
<dbReference type="InterPro" id="IPR006467">
    <property type="entry name" value="MiaB-like_bact"/>
</dbReference>
<gene>
    <name evidence="10" type="primary">mtaB</name>
    <name evidence="10" type="ORF">KK488_00630</name>
</gene>
<dbReference type="GO" id="GO:0035598">
    <property type="term" value="F:tRNA (N(6)-L-threonylcarbamoyladenosine(37)-C(2))-methylthiotransferase activity"/>
    <property type="evidence" value="ECO:0007669"/>
    <property type="project" value="TreeGrafter"/>
</dbReference>
<keyword evidence="11" id="KW-1185">Reference proteome</keyword>
<dbReference type="GO" id="GO:0046872">
    <property type="term" value="F:metal ion binding"/>
    <property type="evidence" value="ECO:0007669"/>
    <property type="project" value="UniProtKB-KW"/>
</dbReference>
<keyword evidence="7" id="KW-0411">Iron-sulfur</keyword>
<dbReference type="GO" id="GO:0051539">
    <property type="term" value="F:4 iron, 4 sulfur cluster binding"/>
    <property type="evidence" value="ECO:0007669"/>
    <property type="project" value="UniProtKB-KW"/>
</dbReference>
<dbReference type="Pfam" id="PF04055">
    <property type="entry name" value="Radical_SAM"/>
    <property type="match status" value="1"/>
</dbReference>
<dbReference type="SFLD" id="SFLDG01082">
    <property type="entry name" value="B12-binding_domain_containing"/>
    <property type="match status" value="1"/>
</dbReference>
<evidence type="ECO:0000256" key="6">
    <source>
        <dbReference type="ARBA" id="ARBA00023004"/>
    </source>
</evidence>
<dbReference type="Pfam" id="PF00919">
    <property type="entry name" value="UPF0004"/>
    <property type="match status" value="1"/>
</dbReference>
<evidence type="ECO:0000313" key="11">
    <source>
        <dbReference type="Proteomes" id="UP001138757"/>
    </source>
</evidence>